<organism evidence="4 5">
    <name type="scientific">[Myrmecia] bisecta</name>
    <dbReference type="NCBI Taxonomy" id="41462"/>
    <lineage>
        <taxon>Eukaryota</taxon>
        <taxon>Viridiplantae</taxon>
        <taxon>Chlorophyta</taxon>
        <taxon>core chlorophytes</taxon>
        <taxon>Trebouxiophyceae</taxon>
        <taxon>Trebouxiales</taxon>
        <taxon>Trebouxiaceae</taxon>
        <taxon>Myrmecia</taxon>
    </lineage>
</organism>
<dbReference type="InterPro" id="IPR050272">
    <property type="entry name" value="Isochorismatase-like_hydrls"/>
</dbReference>
<keyword evidence="2" id="KW-0378">Hydrolase</keyword>
<comment type="similarity">
    <text evidence="1">Belongs to the isochorismatase family.</text>
</comment>
<dbReference type="CDD" id="cd00431">
    <property type="entry name" value="cysteine_hydrolases"/>
    <property type="match status" value="1"/>
</dbReference>
<evidence type="ECO:0000256" key="2">
    <source>
        <dbReference type="ARBA" id="ARBA00022801"/>
    </source>
</evidence>
<dbReference type="InterPro" id="IPR036380">
    <property type="entry name" value="Isochorismatase-like_sf"/>
</dbReference>
<dbReference type="InterPro" id="IPR000868">
    <property type="entry name" value="Isochorismatase-like_dom"/>
</dbReference>
<gene>
    <name evidence="4" type="ORF">WJX72_007050</name>
</gene>
<dbReference type="SUPFAM" id="SSF52499">
    <property type="entry name" value="Isochorismatase-like hydrolases"/>
    <property type="match status" value="1"/>
</dbReference>
<evidence type="ECO:0000313" key="4">
    <source>
        <dbReference type="EMBL" id="KAK9812999.1"/>
    </source>
</evidence>
<dbReference type="EMBL" id="JALJOR010000008">
    <property type="protein sequence ID" value="KAK9812999.1"/>
    <property type="molecule type" value="Genomic_DNA"/>
</dbReference>
<feature type="domain" description="Isochorismatase-like" evidence="3">
    <location>
        <begin position="23"/>
        <end position="212"/>
    </location>
</feature>
<reference evidence="4 5" key="1">
    <citation type="journal article" date="2024" name="Nat. Commun.">
        <title>Phylogenomics reveals the evolutionary origins of lichenization in chlorophyte algae.</title>
        <authorList>
            <person name="Puginier C."/>
            <person name="Libourel C."/>
            <person name="Otte J."/>
            <person name="Skaloud P."/>
            <person name="Haon M."/>
            <person name="Grisel S."/>
            <person name="Petersen M."/>
            <person name="Berrin J.G."/>
            <person name="Delaux P.M."/>
            <person name="Dal Grande F."/>
            <person name="Keller J."/>
        </authorList>
    </citation>
    <scope>NUCLEOTIDE SEQUENCE [LARGE SCALE GENOMIC DNA]</scope>
    <source>
        <strain evidence="4 5">SAG 2043</strain>
    </source>
</reference>
<dbReference type="Gene3D" id="3.40.50.850">
    <property type="entry name" value="Isochorismatase-like"/>
    <property type="match status" value="1"/>
</dbReference>
<proteinExistence type="inferred from homology"/>
<name>A0AAW1PYR6_9CHLO</name>
<dbReference type="AlphaFoldDB" id="A0AAW1PYR6"/>
<accession>A0AAW1PYR6</accession>
<dbReference type="Proteomes" id="UP001489004">
    <property type="component" value="Unassembled WGS sequence"/>
</dbReference>
<protein>
    <recommendedName>
        <fullName evidence="3">Isochorismatase-like domain-containing protein</fullName>
    </recommendedName>
</protein>
<evidence type="ECO:0000313" key="5">
    <source>
        <dbReference type="Proteomes" id="UP001489004"/>
    </source>
</evidence>
<evidence type="ECO:0000256" key="1">
    <source>
        <dbReference type="ARBA" id="ARBA00006336"/>
    </source>
</evidence>
<dbReference type="Pfam" id="PF00857">
    <property type="entry name" value="Isochorismatase"/>
    <property type="match status" value="1"/>
</dbReference>
<dbReference type="PANTHER" id="PTHR43540:SF9">
    <property type="entry name" value="FAMILY HYDROLASE, PUTATIVE (AFU_ORTHOLOGUE AFUA_2G08700)-RELATED"/>
    <property type="match status" value="1"/>
</dbReference>
<sequence length="241" mass="26006">MFGQVSADPYLWPFDVSLRSDNTALLIIDMQADFLSRGGCVDQMGYDLSLTRKAIGPIKALLDVCRQKGFRIIHTREGHRPDLSDLPARKRFRSANSGAEFGSKGPLGRVLIRGEQGWDIIEELQPLPGEAVVDKPGYGAFYATDLELILRTARVQNLILTGITTDVCVHSTMRDAADRGFDCLLLSDCTGATVEANHEAAFSMVKQEGGVFGAVATSADVLAVLQSPQPATEHAAVPTST</sequence>
<keyword evidence="5" id="KW-1185">Reference proteome</keyword>
<evidence type="ECO:0000259" key="3">
    <source>
        <dbReference type="Pfam" id="PF00857"/>
    </source>
</evidence>
<dbReference type="PANTHER" id="PTHR43540">
    <property type="entry name" value="PEROXYUREIDOACRYLATE/UREIDOACRYLATE AMIDOHYDROLASE-RELATED"/>
    <property type="match status" value="1"/>
</dbReference>
<comment type="caution">
    <text evidence="4">The sequence shown here is derived from an EMBL/GenBank/DDBJ whole genome shotgun (WGS) entry which is preliminary data.</text>
</comment>
<dbReference type="GO" id="GO:0016787">
    <property type="term" value="F:hydrolase activity"/>
    <property type="evidence" value="ECO:0007669"/>
    <property type="project" value="UniProtKB-KW"/>
</dbReference>